<dbReference type="GO" id="GO:0003677">
    <property type="term" value="F:DNA binding"/>
    <property type="evidence" value="ECO:0007669"/>
    <property type="project" value="UniProtKB-UniRule"/>
</dbReference>
<keyword evidence="3 13" id="KW-0678">Repressor</keyword>
<comment type="function">
    <text evidence="13">Represses a number of genes involved in the response to DNA damage (SOS response), including recA and lexA. In the presence of single-stranded DNA, RecA interacts with LexA causing an autocatalytic cleavage which disrupts the DNA-binding part of LexA, leading to derepression of the SOS regulon and eventually DNA repair.</text>
</comment>
<keyword evidence="11 13" id="KW-0234">DNA repair</keyword>
<accession>A0A5B8U4M1</accession>
<dbReference type="SUPFAM" id="SSF46785">
    <property type="entry name" value="Winged helix' DNA-binding domain"/>
    <property type="match status" value="1"/>
</dbReference>
<dbReference type="SUPFAM" id="SSF51306">
    <property type="entry name" value="LexA/Signal peptidase"/>
    <property type="match status" value="1"/>
</dbReference>
<dbReference type="Proteomes" id="UP000321805">
    <property type="component" value="Chromosome"/>
</dbReference>
<dbReference type="PANTHER" id="PTHR33516">
    <property type="entry name" value="LEXA REPRESSOR"/>
    <property type="match status" value="1"/>
</dbReference>
<reference evidence="17 18" key="1">
    <citation type="journal article" date="2018" name="J. Microbiol.">
        <title>Baekduia soli gen. nov., sp. nov., a novel bacterium isolated from the soil of Baekdu Mountain and proposal of a novel family name, Baekduiaceae fam. nov.</title>
        <authorList>
            <person name="An D.S."/>
            <person name="Siddiqi M.Z."/>
            <person name="Kim K.H."/>
            <person name="Yu H.S."/>
            <person name="Im W.T."/>
        </authorList>
    </citation>
    <scope>NUCLEOTIDE SEQUENCE [LARGE SCALE GENOMIC DNA]</scope>
    <source>
        <strain evidence="17 18">BR7-21</strain>
    </source>
</reference>
<protein>
    <recommendedName>
        <fullName evidence="13">LexA repressor</fullName>
        <ecNumber evidence="13">3.4.21.88</ecNumber>
    </recommendedName>
</protein>
<dbReference type="InterPro" id="IPR036390">
    <property type="entry name" value="WH_DNA-bd_sf"/>
</dbReference>
<dbReference type="OrthoDB" id="9802364at2"/>
<keyword evidence="10 13" id="KW-0804">Transcription</keyword>
<evidence type="ECO:0000256" key="7">
    <source>
        <dbReference type="ARBA" id="ARBA00022813"/>
    </source>
</evidence>
<dbReference type="PRINTS" id="PR00726">
    <property type="entry name" value="LEXASERPTASE"/>
</dbReference>
<dbReference type="GO" id="GO:0004252">
    <property type="term" value="F:serine-type endopeptidase activity"/>
    <property type="evidence" value="ECO:0007669"/>
    <property type="project" value="UniProtKB-UniRule"/>
</dbReference>
<dbReference type="GO" id="GO:0006508">
    <property type="term" value="P:proteolysis"/>
    <property type="evidence" value="ECO:0007669"/>
    <property type="project" value="InterPro"/>
</dbReference>
<organism evidence="17 18">
    <name type="scientific">Baekduia soli</name>
    <dbReference type="NCBI Taxonomy" id="496014"/>
    <lineage>
        <taxon>Bacteria</taxon>
        <taxon>Bacillati</taxon>
        <taxon>Actinomycetota</taxon>
        <taxon>Thermoleophilia</taxon>
        <taxon>Solirubrobacterales</taxon>
        <taxon>Baekduiaceae</taxon>
        <taxon>Baekduia</taxon>
    </lineage>
</organism>
<proteinExistence type="inferred from homology"/>
<feature type="domain" description="LexA repressor DNA-binding" evidence="16">
    <location>
        <begin position="2"/>
        <end position="64"/>
    </location>
</feature>
<gene>
    <name evidence="13 17" type="primary">lexA</name>
    <name evidence="17" type="ORF">FSW04_10935</name>
</gene>
<evidence type="ECO:0000313" key="18">
    <source>
        <dbReference type="Proteomes" id="UP000321805"/>
    </source>
</evidence>
<feature type="domain" description="Peptidase S24/S26A/S26B/S26C" evidence="15">
    <location>
        <begin position="96"/>
        <end position="208"/>
    </location>
</feature>
<feature type="site" description="Cleavage; by autolysis" evidence="13">
    <location>
        <begin position="103"/>
        <end position="104"/>
    </location>
</feature>
<evidence type="ECO:0000256" key="8">
    <source>
        <dbReference type="ARBA" id="ARBA00023015"/>
    </source>
</evidence>
<dbReference type="KEGG" id="bsol:FSW04_10935"/>
<dbReference type="InterPro" id="IPR006199">
    <property type="entry name" value="LexA_DNA-bd_dom"/>
</dbReference>
<evidence type="ECO:0000259" key="15">
    <source>
        <dbReference type="Pfam" id="PF00717"/>
    </source>
</evidence>
<evidence type="ECO:0000313" key="17">
    <source>
        <dbReference type="EMBL" id="QEC48034.1"/>
    </source>
</evidence>
<dbReference type="PANTHER" id="PTHR33516:SF2">
    <property type="entry name" value="LEXA REPRESSOR-RELATED"/>
    <property type="match status" value="1"/>
</dbReference>
<keyword evidence="12 13" id="KW-0742">SOS response</keyword>
<dbReference type="InterPro" id="IPR036286">
    <property type="entry name" value="LexA/Signal_pep-like_sf"/>
</dbReference>
<dbReference type="EMBL" id="CP042430">
    <property type="protein sequence ID" value="QEC48034.1"/>
    <property type="molecule type" value="Genomic_DNA"/>
</dbReference>
<evidence type="ECO:0000256" key="11">
    <source>
        <dbReference type="ARBA" id="ARBA00023204"/>
    </source>
</evidence>
<evidence type="ECO:0000256" key="14">
    <source>
        <dbReference type="RuleBase" id="RU003991"/>
    </source>
</evidence>
<dbReference type="HAMAP" id="MF_00015">
    <property type="entry name" value="LexA"/>
    <property type="match status" value="1"/>
</dbReference>
<dbReference type="Pfam" id="PF01726">
    <property type="entry name" value="LexA_DNA_bind"/>
    <property type="match status" value="1"/>
</dbReference>
<keyword evidence="8 13" id="KW-0805">Transcription regulation</keyword>
<evidence type="ECO:0000256" key="3">
    <source>
        <dbReference type="ARBA" id="ARBA00022491"/>
    </source>
</evidence>
<dbReference type="GO" id="GO:0006260">
    <property type="term" value="P:DNA replication"/>
    <property type="evidence" value="ECO:0007669"/>
    <property type="project" value="UniProtKB-UniRule"/>
</dbReference>
<evidence type="ECO:0000256" key="13">
    <source>
        <dbReference type="HAMAP-Rule" id="MF_00015"/>
    </source>
</evidence>
<evidence type="ECO:0000256" key="2">
    <source>
        <dbReference type="ARBA" id="ARBA00011738"/>
    </source>
</evidence>
<dbReference type="Gene3D" id="2.10.109.10">
    <property type="entry name" value="Umud Fragment, subunit A"/>
    <property type="match status" value="1"/>
</dbReference>
<keyword evidence="18" id="KW-1185">Reference proteome</keyword>
<comment type="similarity">
    <text evidence="1 13 14">Belongs to the peptidase S24 family.</text>
</comment>
<keyword evidence="6 13" id="KW-0378">Hydrolase</keyword>
<evidence type="ECO:0000256" key="9">
    <source>
        <dbReference type="ARBA" id="ARBA00023125"/>
    </source>
</evidence>
<dbReference type="EC" id="3.4.21.88" evidence="13"/>
<comment type="catalytic activity">
    <reaction evidence="13">
        <text>Hydrolysis of Ala-|-Gly bond in repressor LexA.</text>
        <dbReference type="EC" id="3.4.21.88"/>
    </reaction>
</comment>
<dbReference type="Pfam" id="PF00717">
    <property type="entry name" value="Peptidase_S24"/>
    <property type="match status" value="1"/>
</dbReference>
<dbReference type="NCBIfam" id="TIGR00498">
    <property type="entry name" value="lexA"/>
    <property type="match status" value="1"/>
</dbReference>
<dbReference type="InterPro" id="IPR050077">
    <property type="entry name" value="LexA_repressor"/>
</dbReference>
<dbReference type="Gene3D" id="1.10.10.10">
    <property type="entry name" value="Winged helix-like DNA-binding domain superfamily/Winged helix DNA-binding domain"/>
    <property type="match status" value="1"/>
</dbReference>
<evidence type="ECO:0000256" key="12">
    <source>
        <dbReference type="ARBA" id="ARBA00023236"/>
    </source>
</evidence>
<dbReference type="FunFam" id="2.10.109.10:FF:000001">
    <property type="entry name" value="LexA repressor"/>
    <property type="match status" value="1"/>
</dbReference>
<dbReference type="InterPro" id="IPR039418">
    <property type="entry name" value="LexA-like"/>
</dbReference>
<keyword evidence="7 13" id="KW-0068">Autocatalytic cleavage</keyword>
<dbReference type="GO" id="GO:0006281">
    <property type="term" value="P:DNA repair"/>
    <property type="evidence" value="ECO:0007669"/>
    <property type="project" value="UniProtKB-UniRule"/>
</dbReference>
<evidence type="ECO:0000256" key="5">
    <source>
        <dbReference type="ARBA" id="ARBA00022763"/>
    </source>
</evidence>
<sequence length="214" mass="23415">MDLTKRQQEIFDFIKRYSAKHGYPPTVRDIGKAVGLASSSTVHAHLANLEKLGMLRRDPTKPRALELLDRASSAVGSAMEDAVDNVRSLVRPAGLPLVGSVAAGQPILAEENIEDYIEVPPVAGGDQGEYVLRIRGESMKDAGILEGDYVVVHKQESAADGDIVVALVGEEATVKRYFRESDHIRLQPENASMEPIRTRDVRIMGRVVGLFRSV</sequence>
<feature type="active site" description="For autocatalytic cleavage activity" evidence="13">
    <location>
        <position position="138"/>
    </location>
</feature>
<dbReference type="RefSeq" id="WP_146919162.1">
    <property type="nucleotide sequence ID" value="NZ_CP042430.1"/>
</dbReference>
<feature type="DNA-binding region" description="H-T-H motif" evidence="13">
    <location>
        <begin position="27"/>
        <end position="47"/>
    </location>
</feature>
<evidence type="ECO:0000259" key="16">
    <source>
        <dbReference type="Pfam" id="PF01726"/>
    </source>
</evidence>
<dbReference type="InterPro" id="IPR006200">
    <property type="entry name" value="LexA"/>
</dbReference>
<evidence type="ECO:0000256" key="1">
    <source>
        <dbReference type="ARBA" id="ARBA00007484"/>
    </source>
</evidence>
<dbReference type="GO" id="GO:0045892">
    <property type="term" value="P:negative regulation of DNA-templated transcription"/>
    <property type="evidence" value="ECO:0007669"/>
    <property type="project" value="UniProtKB-UniRule"/>
</dbReference>
<dbReference type="FunFam" id="1.10.10.10:FF:000009">
    <property type="entry name" value="LexA repressor"/>
    <property type="match status" value="1"/>
</dbReference>
<dbReference type="CDD" id="cd06529">
    <property type="entry name" value="S24_LexA-like"/>
    <property type="match status" value="1"/>
</dbReference>
<dbReference type="InterPro" id="IPR015927">
    <property type="entry name" value="Peptidase_S24_S26A/B/C"/>
</dbReference>
<keyword evidence="9 13" id="KW-0238">DNA-binding</keyword>
<dbReference type="InterPro" id="IPR036388">
    <property type="entry name" value="WH-like_DNA-bd_sf"/>
</dbReference>
<keyword evidence="5 13" id="KW-0227">DNA damage</keyword>
<feature type="active site" description="For autocatalytic cleavage activity" evidence="13">
    <location>
        <position position="175"/>
    </location>
</feature>
<keyword evidence="4 13" id="KW-0235">DNA replication</keyword>
<dbReference type="GO" id="GO:0009432">
    <property type="term" value="P:SOS response"/>
    <property type="evidence" value="ECO:0007669"/>
    <property type="project" value="UniProtKB-UniRule"/>
</dbReference>
<evidence type="ECO:0000256" key="10">
    <source>
        <dbReference type="ARBA" id="ARBA00023163"/>
    </source>
</evidence>
<name>A0A5B8U4M1_9ACTN</name>
<evidence type="ECO:0000256" key="4">
    <source>
        <dbReference type="ARBA" id="ARBA00022705"/>
    </source>
</evidence>
<comment type="subunit">
    <text evidence="2 13">Homodimer.</text>
</comment>
<dbReference type="AlphaFoldDB" id="A0A5B8U4M1"/>
<evidence type="ECO:0000256" key="6">
    <source>
        <dbReference type="ARBA" id="ARBA00022801"/>
    </source>
</evidence>
<dbReference type="InterPro" id="IPR006197">
    <property type="entry name" value="Peptidase_S24_LexA"/>
</dbReference>